<keyword evidence="2" id="KW-1185">Reference proteome</keyword>
<evidence type="ECO:0008006" key="3">
    <source>
        <dbReference type="Google" id="ProtNLM"/>
    </source>
</evidence>
<dbReference type="EMBL" id="ACZM01000004">
    <property type="protein sequence ID" value="EHG21759.1"/>
    <property type="molecule type" value="Genomic_DNA"/>
</dbReference>
<dbReference type="Pfam" id="PF04404">
    <property type="entry name" value="ERF"/>
    <property type="match status" value="1"/>
</dbReference>
<proteinExistence type="predicted"/>
<dbReference type="RefSeq" id="WP_006691912.1">
    <property type="nucleotide sequence ID" value="NZ_JH376797.1"/>
</dbReference>
<reference evidence="1 2" key="1">
    <citation type="submission" date="2011-08" db="EMBL/GenBank/DDBJ databases">
        <title>The Genome Sequence of Selenomonas infelix ATCC 43532.</title>
        <authorList>
            <consortium name="The Broad Institute Genome Sequencing Platform"/>
            <person name="Earl A."/>
            <person name="Ward D."/>
            <person name="Feldgarden M."/>
            <person name="Gevers D."/>
            <person name="Izard J."/>
            <person name="Blanton J.M."/>
            <person name="Baranova O.V."/>
            <person name="Dewhirst F.E."/>
            <person name="Young S.K."/>
            <person name="Zeng Q."/>
            <person name="Gargeya S."/>
            <person name="Fitzgerald M."/>
            <person name="Haas B."/>
            <person name="Abouelleil A."/>
            <person name="Alvarado L."/>
            <person name="Arachchi H.M."/>
            <person name="Berlin A."/>
            <person name="Brown A."/>
            <person name="Chapman S.B."/>
            <person name="Chen Z."/>
            <person name="Dunbar C."/>
            <person name="Freedman E."/>
            <person name="Gearin G."/>
            <person name="Gellesch M."/>
            <person name="Goldberg J."/>
            <person name="Griggs A."/>
            <person name="Gujja S."/>
            <person name="Heiman D."/>
            <person name="Howarth C."/>
            <person name="Larson L."/>
            <person name="Lui A."/>
            <person name="MacDonald P.J.P."/>
            <person name="Montmayeur A."/>
            <person name="Murphy C."/>
            <person name="Neiman D."/>
            <person name="Pearson M."/>
            <person name="Priest M."/>
            <person name="Roberts A."/>
            <person name="Saif S."/>
            <person name="Shea T."/>
            <person name="Shenoy N."/>
            <person name="Sisk P."/>
            <person name="Stolte C."/>
            <person name="Sykes S."/>
            <person name="Wortman J."/>
            <person name="Nusbaum C."/>
            <person name="Birren B."/>
        </authorList>
    </citation>
    <scope>NUCLEOTIDE SEQUENCE [LARGE SCALE GENOMIC DNA]</scope>
    <source>
        <strain evidence="1 2">ATCC 43532</strain>
    </source>
</reference>
<name>G5GMI1_9FIRM</name>
<dbReference type="Proteomes" id="UP000004129">
    <property type="component" value="Unassembled WGS sequence"/>
</dbReference>
<protein>
    <recommendedName>
        <fullName evidence="3">Erf family protein</fullName>
    </recommendedName>
</protein>
<dbReference type="OrthoDB" id="7068986at2"/>
<sequence length="228" mass="25821">MNIFEKIQAVRVQLAADNLKKGKKNEYAGYTYYELGDFLPRIMTLCSEQKIFPVISFTAEMATLTIYDCEKPDAKVEITTPMSTAQLKACHPVQNLGAVQTYLRRYLYIAMFEIVESDKIEATMSKDPVEVPAATSAPSDISPSGRAFRCDINKPAREELVRLWQFMGWDTANIENYLATRALNMNTSQTPAFFQKVLQEQIEFCITESRKGTPGYAGLLFDDGYPFQ</sequence>
<organism evidence="1 2">
    <name type="scientific">Selenomonas infelix ATCC 43532</name>
    <dbReference type="NCBI Taxonomy" id="679201"/>
    <lineage>
        <taxon>Bacteria</taxon>
        <taxon>Bacillati</taxon>
        <taxon>Bacillota</taxon>
        <taxon>Negativicutes</taxon>
        <taxon>Selenomonadales</taxon>
        <taxon>Selenomonadaceae</taxon>
        <taxon>Selenomonas</taxon>
    </lineage>
</organism>
<evidence type="ECO:0000313" key="2">
    <source>
        <dbReference type="Proteomes" id="UP000004129"/>
    </source>
</evidence>
<evidence type="ECO:0000313" key="1">
    <source>
        <dbReference type="EMBL" id="EHG21759.1"/>
    </source>
</evidence>
<dbReference type="eggNOG" id="ENOG5032XSK">
    <property type="taxonomic scope" value="Bacteria"/>
</dbReference>
<comment type="caution">
    <text evidence="1">The sequence shown here is derived from an EMBL/GenBank/DDBJ whole genome shotgun (WGS) entry which is preliminary data.</text>
</comment>
<dbReference type="AlphaFoldDB" id="G5GMI1"/>
<dbReference type="STRING" id="679201.HMPREF9334_00462"/>
<accession>G5GMI1</accession>
<dbReference type="HOGENOM" id="CLU_082063_2_0_9"/>
<dbReference type="PATRIC" id="fig|679201.3.peg.467"/>
<gene>
    <name evidence="1" type="ORF">HMPREF9334_00462</name>
</gene>
<dbReference type="InterPro" id="IPR007499">
    <property type="entry name" value="ERF_bacteria_virus"/>
</dbReference>